<sequence length="135" mass="15050">EDIMSYMWTYLGGNQVEQETYRHNLALLKIINDQSKMAGGRLQWILLKLAEYEGELKELWEGMVEAGMVAAEEGDGWGSGGSEEKAKKVAGASPSSDHKAGVYKKEKYSLQDEIEQIKKATIELKAKRAQVNGKI</sequence>
<accession>A0AAD4D059</accession>
<comment type="caution">
    <text evidence="2">The sequence shown here is derived from an EMBL/GenBank/DDBJ whole genome shotgun (WGS) entry which is preliminary data.</text>
</comment>
<evidence type="ECO:0000256" key="1">
    <source>
        <dbReference type="SAM" id="MobiDB-lite"/>
    </source>
</evidence>
<organism evidence="2 3">
    <name type="scientific">Linnemannia exigua</name>
    <dbReference type="NCBI Taxonomy" id="604196"/>
    <lineage>
        <taxon>Eukaryota</taxon>
        <taxon>Fungi</taxon>
        <taxon>Fungi incertae sedis</taxon>
        <taxon>Mucoromycota</taxon>
        <taxon>Mortierellomycotina</taxon>
        <taxon>Mortierellomycetes</taxon>
        <taxon>Mortierellales</taxon>
        <taxon>Mortierellaceae</taxon>
        <taxon>Linnemannia</taxon>
    </lineage>
</organism>
<gene>
    <name evidence="2" type="ORF">BGZ95_007922</name>
</gene>
<dbReference type="Proteomes" id="UP001194580">
    <property type="component" value="Unassembled WGS sequence"/>
</dbReference>
<evidence type="ECO:0000313" key="3">
    <source>
        <dbReference type="Proteomes" id="UP001194580"/>
    </source>
</evidence>
<feature type="non-terminal residue" evidence="2">
    <location>
        <position position="1"/>
    </location>
</feature>
<reference evidence="2" key="1">
    <citation type="journal article" date="2020" name="Fungal Divers.">
        <title>Resolving the Mortierellaceae phylogeny through synthesis of multi-gene phylogenetics and phylogenomics.</title>
        <authorList>
            <person name="Vandepol N."/>
            <person name="Liber J."/>
            <person name="Desiro A."/>
            <person name="Na H."/>
            <person name="Kennedy M."/>
            <person name="Barry K."/>
            <person name="Grigoriev I.V."/>
            <person name="Miller A.N."/>
            <person name="O'Donnell K."/>
            <person name="Stajich J.E."/>
            <person name="Bonito G."/>
        </authorList>
    </citation>
    <scope>NUCLEOTIDE SEQUENCE</scope>
    <source>
        <strain evidence="2">NRRL 28262</strain>
    </source>
</reference>
<protein>
    <submittedName>
        <fullName evidence="2">Uncharacterized protein</fullName>
    </submittedName>
</protein>
<feature type="region of interest" description="Disordered" evidence="1">
    <location>
        <begin position="74"/>
        <end position="100"/>
    </location>
</feature>
<evidence type="ECO:0000313" key="2">
    <source>
        <dbReference type="EMBL" id="KAG0248649.1"/>
    </source>
</evidence>
<name>A0AAD4D059_9FUNG</name>
<dbReference type="EMBL" id="JAAAIL010003991">
    <property type="protein sequence ID" value="KAG0248649.1"/>
    <property type="molecule type" value="Genomic_DNA"/>
</dbReference>
<keyword evidence="3" id="KW-1185">Reference proteome</keyword>
<proteinExistence type="predicted"/>
<dbReference type="AlphaFoldDB" id="A0AAD4D059"/>